<organism evidence="11 12">
    <name type="scientific">Halomonas caseinilytica</name>
    <dbReference type="NCBI Taxonomy" id="438744"/>
    <lineage>
        <taxon>Bacteria</taxon>
        <taxon>Pseudomonadati</taxon>
        <taxon>Pseudomonadota</taxon>
        <taxon>Gammaproteobacteria</taxon>
        <taxon>Oceanospirillales</taxon>
        <taxon>Halomonadaceae</taxon>
        <taxon>Halomonas</taxon>
    </lineage>
</organism>
<feature type="transmembrane region" description="Helical" evidence="7">
    <location>
        <begin position="293"/>
        <end position="316"/>
    </location>
</feature>
<keyword evidence="4 7" id="KW-0812">Transmembrane</keyword>
<evidence type="ECO:0000313" key="12">
    <source>
        <dbReference type="Proteomes" id="UP000184248"/>
    </source>
</evidence>
<dbReference type="NCBIfam" id="TIGR00229">
    <property type="entry name" value="sensory_box"/>
    <property type="match status" value="1"/>
</dbReference>
<evidence type="ECO:0000259" key="10">
    <source>
        <dbReference type="PROSITE" id="PS50887"/>
    </source>
</evidence>
<accession>A0A1M6RUU6</accession>
<dbReference type="GO" id="GO:0005886">
    <property type="term" value="C:plasma membrane"/>
    <property type="evidence" value="ECO:0007669"/>
    <property type="project" value="UniProtKB-SubCell"/>
</dbReference>
<dbReference type="CDD" id="cd18774">
    <property type="entry name" value="PDC2_HK_sensor"/>
    <property type="match status" value="1"/>
</dbReference>
<dbReference type="NCBIfam" id="TIGR00254">
    <property type="entry name" value="GGDEF"/>
    <property type="match status" value="1"/>
</dbReference>
<dbReference type="EMBL" id="FRAL01000002">
    <property type="protein sequence ID" value="SHK36047.1"/>
    <property type="molecule type" value="Genomic_DNA"/>
</dbReference>
<dbReference type="CDD" id="cd01949">
    <property type="entry name" value="GGDEF"/>
    <property type="match status" value="1"/>
</dbReference>
<feature type="transmembrane region" description="Helical" evidence="7">
    <location>
        <begin position="20"/>
        <end position="39"/>
    </location>
</feature>
<dbReference type="GO" id="GO:0006355">
    <property type="term" value="P:regulation of DNA-templated transcription"/>
    <property type="evidence" value="ECO:0007669"/>
    <property type="project" value="InterPro"/>
</dbReference>
<dbReference type="Proteomes" id="UP000184248">
    <property type="component" value="Unassembled WGS sequence"/>
</dbReference>
<sequence length="660" mass="74600">MPTRFSRYLHGALSLKGRLLLGLLVIWTLVVALLLGFGWRSGEALVGDSSRTHLRYEARLIADELTQQVETRLSALERLADRLDAADAEAEGRDALRQSDALLEWFNGLVVADAEGWIVSDWPRVEGRAGRYIGDRAFFRHVRAFKRPYVSEPFRGRNDGVPQVMFLVPRLDEAGDFQGMVGGVVNIRGGELFNRLGRIRLGARGYAAVITSSGHILYHPDDSLILSSMPETHANPWVDLALYGWEGEVLGRLINDDRAYQAYRQIWPADWIVGVILPRSQVMAPLQALVNRLGWWALLLAGLLVPAVGWLVWVSLRPLYRLETQMEEVGRGRRTQVSLATRMQELQRVAQTFNRVEVERGRAIARLRERQAFLDATLSSSPVGIFVTDKGGGVTYVNPALEELTGYDAEHHHAASWLERIHRDDRQSALDLWQYSLESGEDFLQQYRYYRQDGDMLWLEVHARRVVSGDVHLGFVGTVKDITERREEEALRQWEAEHDPLTGLLNRRGLERRLEEALADWRKTGTPSVLLVIDVDHFKPINDVGGHALGDEMLCQVAGMLSWMIRRSDHAARQGGDEFAILLPSCTFEQARHIAESLRDAISALKVVHEKQEFSVTLSIGVTSFERGDQRISSVMQRADAASYRAKRLGRDRVVMHGRA</sequence>
<keyword evidence="12" id="KW-1185">Reference proteome</keyword>
<dbReference type="InterPro" id="IPR043128">
    <property type="entry name" value="Rev_trsase/Diguanyl_cyclase"/>
</dbReference>
<feature type="domain" description="PAC" evidence="9">
    <location>
        <begin position="443"/>
        <end position="494"/>
    </location>
</feature>
<comment type="subcellular location">
    <subcellularLocation>
        <location evidence="2">Cell membrane</location>
        <topology evidence="2">Multi-pass membrane protein</topology>
    </subcellularLocation>
</comment>
<evidence type="ECO:0000313" key="11">
    <source>
        <dbReference type="EMBL" id="SHK36047.1"/>
    </source>
</evidence>
<evidence type="ECO:0000259" key="8">
    <source>
        <dbReference type="PROSITE" id="PS50112"/>
    </source>
</evidence>
<dbReference type="CDD" id="cd00130">
    <property type="entry name" value="PAS"/>
    <property type="match status" value="1"/>
</dbReference>
<dbReference type="AlphaFoldDB" id="A0A1M6RUU6"/>
<name>A0A1M6RUU6_9GAMM</name>
<dbReference type="PANTHER" id="PTHR44757">
    <property type="entry name" value="DIGUANYLATE CYCLASE DGCP"/>
    <property type="match status" value="1"/>
</dbReference>
<dbReference type="SMART" id="SM00086">
    <property type="entry name" value="PAC"/>
    <property type="match status" value="1"/>
</dbReference>
<evidence type="ECO:0000256" key="6">
    <source>
        <dbReference type="ARBA" id="ARBA00023136"/>
    </source>
</evidence>
<dbReference type="Pfam" id="PF02743">
    <property type="entry name" value="dCache_1"/>
    <property type="match status" value="1"/>
</dbReference>
<dbReference type="Pfam" id="PF00989">
    <property type="entry name" value="PAS"/>
    <property type="match status" value="1"/>
</dbReference>
<dbReference type="InterPro" id="IPR001610">
    <property type="entry name" value="PAC"/>
</dbReference>
<dbReference type="PROSITE" id="PS50887">
    <property type="entry name" value="GGDEF"/>
    <property type="match status" value="1"/>
</dbReference>
<dbReference type="InterPro" id="IPR000014">
    <property type="entry name" value="PAS"/>
</dbReference>
<evidence type="ECO:0000256" key="2">
    <source>
        <dbReference type="ARBA" id="ARBA00004651"/>
    </source>
</evidence>
<evidence type="ECO:0000256" key="3">
    <source>
        <dbReference type="ARBA" id="ARBA00022475"/>
    </source>
</evidence>
<evidence type="ECO:0000256" key="7">
    <source>
        <dbReference type="SAM" id="Phobius"/>
    </source>
</evidence>
<reference evidence="12" key="1">
    <citation type="submission" date="2016-11" db="EMBL/GenBank/DDBJ databases">
        <authorList>
            <person name="Varghese N."/>
            <person name="Submissions S."/>
        </authorList>
    </citation>
    <scope>NUCLEOTIDE SEQUENCE [LARGE SCALE GENOMIC DNA]</scope>
    <source>
        <strain evidence="12">ALO Sharm</strain>
    </source>
</reference>
<dbReference type="InterPro" id="IPR035965">
    <property type="entry name" value="PAS-like_dom_sf"/>
</dbReference>
<dbReference type="Gene3D" id="3.30.450.20">
    <property type="entry name" value="PAS domain"/>
    <property type="match status" value="2"/>
</dbReference>
<dbReference type="RefSeq" id="WP_064699765.1">
    <property type="nucleotide sequence ID" value="NZ_BDEO01000007.1"/>
</dbReference>
<comment type="cofactor">
    <cofactor evidence="1">
        <name>Mg(2+)</name>
        <dbReference type="ChEBI" id="CHEBI:18420"/>
    </cofactor>
</comment>
<dbReference type="InterPro" id="IPR052155">
    <property type="entry name" value="Biofilm_reg_signaling"/>
</dbReference>
<evidence type="ECO:0000259" key="9">
    <source>
        <dbReference type="PROSITE" id="PS50113"/>
    </source>
</evidence>
<dbReference type="InterPro" id="IPR033479">
    <property type="entry name" value="dCache_1"/>
</dbReference>
<dbReference type="InterPro" id="IPR000160">
    <property type="entry name" value="GGDEF_dom"/>
</dbReference>
<protein>
    <submittedName>
        <fullName evidence="11">PAS domain S-box-containing protein/diguanylate cyclase (GGDEF) domain-containing protein</fullName>
    </submittedName>
</protein>
<dbReference type="GO" id="GO:0003824">
    <property type="term" value="F:catalytic activity"/>
    <property type="evidence" value="ECO:0007669"/>
    <property type="project" value="UniProtKB-ARBA"/>
</dbReference>
<dbReference type="SMART" id="SM00267">
    <property type="entry name" value="GGDEF"/>
    <property type="match status" value="1"/>
</dbReference>
<gene>
    <name evidence="11" type="ORF">SAMN05192556_102414</name>
</gene>
<dbReference type="Gene3D" id="3.30.70.270">
    <property type="match status" value="1"/>
</dbReference>
<dbReference type="PROSITE" id="PS50112">
    <property type="entry name" value="PAS"/>
    <property type="match status" value="1"/>
</dbReference>
<feature type="domain" description="PAS" evidence="8">
    <location>
        <begin position="370"/>
        <end position="440"/>
    </location>
</feature>
<dbReference type="InterPro" id="IPR013767">
    <property type="entry name" value="PAS_fold"/>
</dbReference>
<evidence type="ECO:0000256" key="5">
    <source>
        <dbReference type="ARBA" id="ARBA00022989"/>
    </source>
</evidence>
<keyword evidence="5 7" id="KW-1133">Transmembrane helix</keyword>
<evidence type="ECO:0000256" key="4">
    <source>
        <dbReference type="ARBA" id="ARBA00022692"/>
    </source>
</evidence>
<keyword evidence="6 7" id="KW-0472">Membrane</keyword>
<dbReference type="InterPro" id="IPR029787">
    <property type="entry name" value="Nucleotide_cyclase"/>
</dbReference>
<dbReference type="SMART" id="SM00091">
    <property type="entry name" value="PAS"/>
    <property type="match status" value="1"/>
</dbReference>
<dbReference type="PANTHER" id="PTHR44757:SF2">
    <property type="entry name" value="BIOFILM ARCHITECTURE MAINTENANCE PROTEIN MBAA"/>
    <property type="match status" value="1"/>
</dbReference>
<dbReference type="FunFam" id="3.30.70.270:FF:000001">
    <property type="entry name" value="Diguanylate cyclase domain protein"/>
    <property type="match status" value="1"/>
</dbReference>
<dbReference type="Pfam" id="PF00990">
    <property type="entry name" value="GGDEF"/>
    <property type="match status" value="1"/>
</dbReference>
<dbReference type="CDD" id="cd12914">
    <property type="entry name" value="PDC1_DGC_like"/>
    <property type="match status" value="1"/>
</dbReference>
<dbReference type="SUPFAM" id="SSF55785">
    <property type="entry name" value="PYP-like sensor domain (PAS domain)"/>
    <property type="match status" value="1"/>
</dbReference>
<proteinExistence type="predicted"/>
<evidence type="ECO:0000256" key="1">
    <source>
        <dbReference type="ARBA" id="ARBA00001946"/>
    </source>
</evidence>
<dbReference type="InterPro" id="IPR000700">
    <property type="entry name" value="PAS-assoc_C"/>
</dbReference>
<dbReference type="PROSITE" id="PS50113">
    <property type="entry name" value="PAC"/>
    <property type="match status" value="1"/>
</dbReference>
<feature type="domain" description="GGDEF" evidence="10">
    <location>
        <begin position="526"/>
        <end position="659"/>
    </location>
</feature>
<keyword evidence="3" id="KW-1003">Cell membrane</keyword>
<dbReference type="SUPFAM" id="SSF55073">
    <property type="entry name" value="Nucleotide cyclase"/>
    <property type="match status" value="1"/>
</dbReference>